<dbReference type="InterPro" id="IPR015797">
    <property type="entry name" value="NUDIX_hydrolase-like_dom_sf"/>
</dbReference>
<evidence type="ECO:0000256" key="1">
    <source>
        <dbReference type="ARBA" id="ARBA00022801"/>
    </source>
</evidence>
<dbReference type="Proteomes" id="UP001651158">
    <property type="component" value="Unassembled WGS sequence"/>
</dbReference>
<feature type="chain" id="PRO_5046578016" evidence="2">
    <location>
        <begin position="27"/>
        <end position="333"/>
    </location>
</feature>
<keyword evidence="5" id="KW-1185">Reference proteome</keyword>
<dbReference type="PANTHER" id="PTHR11839:SF15">
    <property type="entry name" value="URIDINE DIPHOSPHATE GLUCOSE PYROPHOSPHATASE NUDT14"/>
    <property type="match status" value="1"/>
</dbReference>
<dbReference type="Gene3D" id="3.90.79.10">
    <property type="entry name" value="Nucleoside Triphosphate Pyrophosphohydrolase"/>
    <property type="match status" value="1"/>
</dbReference>
<feature type="signal peptide" evidence="2">
    <location>
        <begin position="1"/>
        <end position="26"/>
    </location>
</feature>
<keyword evidence="1" id="KW-0378">Hydrolase</keyword>
<dbReference type="PANTHER" id="PTHR11839">
    <property type="entry name" value="UDP/ADP-SUGAR PYROPHOSPHATASE"/>
    <property type="match status" value="1"/>
</dbReference>
<evidence type="ECO:0000313" key="4">
    <source>
        <dbReference type="EMBL" id="KAL5103729.1"/>
    </source>
</evidence>
<keyword evidence="2" id="KW-0732">Signal</keyword>
<dbReference type="SUPFAM" id="SSF55811">
    <property type="entry name" value="Nudix"/>
    <property type="match status" value="1"/>
</dbReference>
<reference evidence="4 5" key="1">
    <citation type="journal article" date="2022" name="Front. Cell. Infect. Microbiol.">
        <title>The Genomes of Two Strains of Taenia crassiceps the Animal Model for the Study of Human Cysticercosis.</title>
        <authorList>
            <person name="Bobes R.J."/>
            <person name="Estrada K."/>
            <person name="Rios-Valencia D.G."/>
            <person name="Calderon-Gallegos A."/>
            <person name="de la Torre P."/>
            <person name="Carrero J.C."/>
            <person name="Sanchez-Flores A."/>
            <person name="Laclette J.P."/>
        </authorList>
    </citation>
    <scope>NUCLEOTIDE SEQUENCE [LARGE SCALE GENOMIC DNA]</scope>
    <source>
        <strain evidence="4">WFUcys</strain>
    </source>
</reference>
<gene>
    <name evidence="4" type="ORF">TcWFU_006359</name>
</gene>
<dbReference type="EMBL" id="JAKROA010000016">
    <property type="protein sequence ID" value="KAL5103729.1"/>
    <property type="molecule type" value="Genomic_DNA"/>
</dbReference>
<evidence type="ECO:0000313" key="5">
    <source>
        <dbReference type="Proteomes" id="UP001651158"/>
    </source>
</evidence>
<proteinExistence type="predicted"/>
<evidence type="ECO:0000259" key="3">
    <source>
        <dbReference type="PROSITE" id="PS51462"/>
    </source>
</evidence>
<sequence length="333" mass="36722">MPEIATRFLNHLYLFSRWILISLLFAIQDSNEIHAGKVAVDEQYQSELIKIFLKCDLPYVSLRLDWLNAATNAEPSMVSYEAVTAAAASHAFPAVGRSAMALIENFEVSPLTEKSKYVAPFRIRYRKNGVDRCWDGVKAHNGVSILIYNRDRRCFVFVRQFRPVVFYALLRKLEGESVTAVDAVPHTPVDANGRPIHLPSLKGETLELCAGIVDKAAATLEETAASEIHEECGYCVNPSMLRKVTTGCSSVGLSGTTSSIFYVEVGDADLDPNAGGGNPEEGEFIEVVYWPLERADELLSLTEAGTPVSATVILAVLWFQRHILPSLCLTPKN</sequence>
<accession>A0ABR4Q245</accession>
<feature type="domain" description="Nudix hydrolase" evidence="3">
    <location>
        <begin position="138"/>
        <end position="321"/>
    </location>
</feature>
<protein>
    <submittedName>
        <fullName evidence="4">Uridine diphosphate glucose pyrophosphatase NUDT14</fullName>
    </submittedName>
</protein>
<name>A0ABR4Q245_9CEST</name>
<dbReference type="PROSITE" id="PS51462">
    <property type="entry name" value="NUDIX"/>
    <property type="match status" value="1"/>
</dbReference>
<dbReference type="InterPro" id="IPR000086">
    <property type="entry name" value="NUDIX_hydrolase_dom"/>
</dbReference>
<organism evidence="4 5">
    <name type="scientific">Taenia crassiceps</name>
    <dbReference type="NCBI Taxonomy" id="6207"/>
    <lineage>
        <taxon>Eukaryota</taxon>
        <taxon>Metazoa</taxon>
        <taxon>Spiralia</taxon>
        <taxon>Lophotrochozoa</taxon>
        <taxon>Platyhelminthes</taxon>
        <taxon>Cestoda</taxon>
        <taxon>Eucestoda</taxon>
        <taxon>Cyclophyllidea</taxon>
        <taxon>Taeniidae</taxon>
        <taxon>Taenia</taxon>
    </lineage>
</organism>
<evidence type="ECO:0000256" key="2">
    <source>
        <dbReference type="SAM" id="SignalP"/>
    </source>
</evidence>
<comment type="caution">
    <text evidence="4">The sequence shown here is derived from an EMBL/GenBank/DDBJ whole genome shotgun (WGS) entry which is preliminary data.</text>
</comment>